<dbReference type="RefSeq" id="WP_190563354.1">
    <property type="nucleotide sequence ID" value="NZ_JACJQU010000015.1"/>
</dbReference>
<evidence type="ECO:0000313" key="2">
    <source>
        <dbReference type="EMBL" id="MBD2295717.1"/>
    </source>
</evidence>
<organism evidence="2 3">
    <name type="scientific">Anabaena sphaerica FACHB-251</name>
    <dbReference type="NCBI Taxonomy" id="2692883"/>
    <lineage>
        <taxon>Bacteria</taxon>
        <taxon>Bacillati</taxon>
        <taxon>Cyanobacteriota</taxon>
        <taxon>Cyanophyceae</taxon>
        <taxon>Nostocales</taxon>
        <taxon>Nostocaceae</taxon>
        <taxon>Anabaena</taxon>
    </lineage>
</organism>
<keyword evidence="1" id="KW-0732">Signal</keyword>
<proteinExistence type="predicted"/>
<feature type="chain" id="PRO_5037541652" evidence="1">
    <location>
        <begin position="27"/>
        <end position="170"/>
    </location>
</feature>
<name>A0A927A158_9NOST</name>
<evidence type="ECO:0000313" key="3">
    <source>
        <dbReference type="Proteomes" id="UP000662185"/>
    </source>
</evidence>
<feature type="signal peptide" evidence="1">
    <location>
        <begin position="1"/>
        <end position="26"/>
    </location>
</feature>
<dbReference type="AlphaFoldDB" id="A0A927A158"/>
<evidence type="ECO:0000256" key="1">
    <source>
        <dbReference type="SAM" id="SignalP"/>
    </source>
</evidence>
<sequence>MINKSMGSLFAGVIISLGLSPLVVQAQQPVSDNQVAAMVEALRLAAPQKKKPTPGYYSDWQVKPETLRGWSKFCLKKELTPTQFENDPKTARQIISCIMKRELTNQFKATNNNEIAAVTGAACWWMTGLYTGCNKGFTGDYVQQVVKLYQQERAKPKAVNSPSSSSKMDN</sequence>
<gene>
    <name evidence="2" type="ORF">H6G06_20120</name>
</gene>
<dbReference type="Proteomes" id="UP000662185">
    <property type="component" value="Unassembled WGS sequence"/>
</dbReference>
<comment type="caution">
    <text evidence="2">The sequence shown here is derived from an EMBL/GenBank/DDBJ whole genome shotgun (WGS) entry which is preliminary data.</text>
</comment>
<accession>A0A927A158</accession>
<protein>
    <submittedName>
        <fullName evidence="2">Uncharacterized protein</fullName>
    </submittedName>
</protein>
<dbReference type="EMBL" id="JACJQU010000015">
    <property type="protein sequence ID" value="MBD2295717.1"/>
    <property type="molecule type" value="Genomic_DNA"/>
</dbReference>
<reference evidence="3" key="1">
    <citation type="journal article" date="2020" name="ISME J.">
        <title>Comparative genomics reveals insights into cyanobacterial evolution and habitat adaptation.</title>
        <authorList>
            <person name="Chen M.Y."/>
            <person name="Teng W.K."/>
            <person name="Zhao L."/>
            <person name="Hu C.X."/>
            <person name="Zhou Y.K."/>
            <person name="Han B.P."/>
            <person name="Song L.R."/>
            <person name="Shu W.S."/>
        </authorList>
    </citation>
    <scope>NUCLEOTIDE SEQUENCE [LARGE SCALE GENOMIC DNA]</scope>
    <source>
        <strain evidence="3">FACHB-251</strain>
    </source>
</reference>
<keyword evidence="3" id="KW-1185">Reference proteome</keyword>